<keyword evidence="1" id="KW-1133">Transmembrane helix</keyword>
<feature type="transmembrane region" description="Helical" evidence="1">
    <location>
        <begin position="31"/>
        <end position="50"/>
    </location>
</feature>
<keyword evidence="1" id="KW-0472">Membrane</keyword>
<proteinExistence type="predicted"/>
<dbReference type="AlphaFoldDB" id="A0A0V0QRY4"/>
<accession>A0A0V0QRY4</accession>
<dbReference type="InParanoid" id="A0A0V0QRY4"/>
<keyword evidence="1" id="KW-0812">Transmembrane</keyword>
<dbReference type="Proteomes" id="UP000054937">
    <property type="component" value="Unassembled WGS sequence"/>
</dbReference>
<evidence type="ECO:0000256" key="1">
    <source>
        <dbReference type="SAM" id="Phobius"/>
    </source>
</evidence>
<reference evidence="2 3" key="1">
    <citation type="journal article" date="2015" name="Sci. Rep.">
        <title>Genome of the facultative scuticociliatosis pathogen Pseudocohnilembus persalinus provides insight into its virulence through horizontal gene transfer.</title>
        <authorList>
            <person name="Xiong J."/>
            <person name="Wang G."/>
            <person name="Cheng J."/>
            <person name="Tian M."/>
            <person name="Pan X."/>
            <person name="Warren A."/>
            <person name="Jiang C."/>
            <person name="Yuan D."/>
            <person name="Miao W."/>
        </authorList>
    </citation>
    <scope>NUCLEOTIDE SEQUENCE [LARGE SCALE GENOMIC DNA]</scope>
    <source>
        <strain evidence="2">36N120E</strain>
    </source>
</reference>
<dbReference type="EMBL" id="LDAU01000110">
    <property type="protein sequence ID" value="KRX05071.1"/>
    <property type="molecule type" value="Genomic_DNA"/>
</dbReference>
<name>A0A0V0QRY4_PSEPJ</name>
<evidence type="ECO:0000313" key="3">
    <source>
        <dbReference type="Proteomes" id="UP000054937"/>
    </source>
</evidence>
<gene>
    <name evidence="2" type="ORF">PPERSA_06705</name>
</gene>
<comment type="caution">
    <text evidence="2">The sequence shown here is derived from an EMBL/GenBank/DDBJ whole genome shotgun (WGS) entry which is preliminary data.</text>
</comment>
<evidence type="ECO:0000313" key="2">
    <source>
        <dbReference type="EMBL" id="KRX05071.1"/>
    </source>
</evidence>
<sequence>MTKIQRNIPEPEQIYWENQQSSEIKLISLKILKFVILIFLMGVTFTAQLSSKMVNLTDKNECPLNTNEISLENAQQYHFLLNNQDNSVSEDGENYENAQKLLDCFCLFRNYEEIYQDKDIQLICQSTLTNYIIYTVIFNINQISNVDLPEEYIKTEYQEDQQLNAVDFNQSQILNMGQKMITLMR</sequence>
<organism evidence="2 3">
    <name type="scientific">Pseudocohnilembus persalinus</name>
    <name type="common">Ciliate</name>
    <dbReference type="NCBI Taxonomy" id="266149"/>
    <lineage>
        <taxon>Eukaryota</taxon>
        <taxon>Sar</taxon>
        <taxon>Alveolata</taxon>
        <taxon>Ciliophora</taxon>
        <taxon>Intramacronucleata</taxon>
        <taxon>Oligohymenophorea</taxon>
        <taxon>Scuticociliatia</taxon>
        <taxon>Philasterida</taxon>
        <taxon>Pseudocohnilembidae</taxon>
        <taxon>Pseudocohnilembus</taxon>
    </lineage>
</organism>
<protein>
    <recommendedName>
        <fullName evidence="4">Transmembrane protein</fullName>
    </recommendedName>
</protein>
<evidence type="ECO:0008006" key="4">
    <source>
        <dbReference type="Google" id="ProtNLM"/>
    </source>
</evidence>
<keyword evidence="3" id="KW-1185">Reference proteome</keyword>